<dbReference type="InterPro" id="IPR019734">
    <property type="entry name" value="TPR_rpt"/>
</dbReference>
<dbReference type="Proteomes" id="UP000077202">
    <property type="component" value="Unassembled WGS sequence"/>
</dbReference>
<keyword evidence="1" id="KW-0802">TPR repeat</keyword>
<keyword evidence="3" id="KW-1185">Reference proteome</keyword>
<gene>
    <name evidence="2" type="ORF">AXG93_2022s1070</name>
</gene>
<dbReference type="InterPro" id="IPR011990">
    <property type="entry name" value="TPR-like_helical_dom_sf"/>
</dbReference>
<reference evidence="2" key="1">
    <citation type="submission" date="2016-03" db="EMBL/GenBank/DDBJ databases">
        <title>Mechanisms controlling the formation of the plant cell surface in tip-growing cells are functionally conserved among land plants.</title>
        <authorList>
            <person name="Honkanen S."/>
            <person name="Jones V.A."/>
            <person name="Morieri G."/>
            <person name="Champion C."/>
            <person name="Hetherington A.J."/>
            <person name="Kelly S."/>
            <person name="Saint-Marcoux D."/>
            <person name="Proust H."/>
            <person name="Prescott H."/>
            <person name="Dolan L."/>
        </authorList>
    </citation>
    <scope>NUCLEOTIDE SEQUENCE [LARGE SCALE GENOMIC DNA]</scope>
    <source>
        <tissue evidence="2">Whole gametophyte</tissue>
    </source>
</reference>
<dbReference type="PANTHER" id="PTHR47689">
    <property type="entry name" value="TETRATRICOPEPTIDE REPEAT (TPR)-LIKE SUPERFAMILY PROTEIN"/>
    <property type="match status" value="1"/>
</dbReference>
<feature type="repeat" description="TPR" evidence="1">
    <location>
        <begin position="200"/>
        <end position="233"/>
    </location>
</feature>
<comment type="caution">
    <text evidence="2">The sequence shown here is derived from an EMBL/GenBank/DDBJ whole genome shotgun (WGS) entry which is preliminary data.</text>
</comment>
<name>A0A176W040_MARPO</name>
<dbReference type="EMBL" id="LVLJ01002323">
    <property type="protein sequence ID" value="OAE25556.1"/>
    <property type="molecule type" value="Genomic_DNA"/>
</dbReference>
<evidence type="ECO:0000313" key="2">
    <source>
        <dbReference type="EMBL" id="OAE25556.1"/>
    </source>
</evidence>
<organism evidence="2 3">
    <name type="scientific">Marchantia polymorpha subsp. ruderalis</name>
    <dbReference type="NCBI Taxonomy" id="1480154"/>
    <lineage>
        <taxon>Eukaryota</taxon>
        <taxon>Viridiplantae</taxon>
        <taxon>Streptophyta</taxon>
        <taxon>Embryophyta</taxon>
        <taxon>Marchantiophyta</taxon>
        <taxon>Marchantiopsida</taxon>
        <taxon>Marchantiidae</taxon>
        <taxon>Marchantiales</taxon>
        <taxon>Marchantiaceae</taxon>
        <taxon>Marchantia</taxon>
    </lineage>
</organism>
<accession>A0A176W040</accession>
<dbReference type="Gene3D" id="1.25.40.10">
    <property type="entry name" value="Tetratricopeptide repeat domain"/>
    <property type="match status" value="2"/>
</dbReference>
<dbReference type="SUPFAM" id="SSF48452">
    <property type="entry name" value="TPR-like"/>
    <property type="match status" value="2"/>
</dbReference>
<evidence type="ECO:0000313" key="3">
    <source>
        <dbReference type="Proteomes" id="UP000077202"/>
    </source>
</evidence>
<dbReference type="Pfam" id="PF13424">
    <property type="entry name" value="TPR_12"/>
    <property type="match status" value="2"/>
</dbReference>
<proteinExistence type="predicted"/>
<dbReference type="AlphaFoldDB" id="A0A176W040"/>
<sequence length="486" mass="54043">MELPILVLSSAFLSPPAGMLVLGLGANQILAEELSNKTSPPREGSILNEGPVLHLSDEGLIASQPGEAPSNSHTAKWRIYTDMGRDLFSKGRLDEAEKYFIHALEEAKKGFGENDPHVASSCNNLAELYRMKKDYARAEPLFLEAVKRLESAFSSENHESVGFALHNLAGTYLLQRKFDEARKCYEIKERKLGQNHPEYANTLFHLGEVLRLQGNYKDAEELIRDSIRILEEGGVGHSQTTIRRMGRLVEILTLTGQMQEAENLQRKILHVLELSQGVEATNTTMAAENLAGTLQAVGKLKDAEELLQRCFQVRQKILPPNHIQLGVTMFKLASVIIQRGDMIVSDKGGSNISEAKLEYETAEELLQRAIRIAERCWKESSGARGPISLRAGPLISLLRSLDAFGRLKIRKLELATAPESDLPQELASIPEVRRQHIACLRHLAGLLSSSSYVNKNPTTKQQIDQLLSRSESVEAELRDSTKVLKN</sequence>
<dbReference type="SMART" id="SM00028">
    <property type="entry name" value="TPR"/>
    <property type="match status" value="5"/>
</dbReference>
<dbReference type="PROSITE" id="PS50005">
    <property type="entry name" value="TPR"/>
    <property type="match status" value="1"/>
</dbReference>
<dbReference type="Pfam" id="PF13374">
    <property type="entry name" value="TPR_10"/>
    <property type="match status" value="1"/>
</dbReference>
<protein>
    <submittedName>
        <fullName evidence="2">Uncharacterized protein</fullName>
    </submittedName>
</protein>
<evidence type="ECO:0000256" key="1">
    <source>
        <dbReference type="PROSITE-ProRule" id="PRU00339"/>
    </source>
</evidence>
<dbReference type="PANTHER" id="PTHR47689:SF2">
    <property type="entry name" value="TETRATRICOPEPTIDE REPEAT (TPR)-LIKE SUPERFAMILY PROTEIN"/>
    <property type="match status" value="1"/>
</dbReference>